<accession>A0A074XD15</accession>
<evidence type="ECO:0000256" key="1">
    <source>
        <dbReference type="ARBA" id="ARBA00023242"/>
    </source>
</evidence>
<dbReference type="SUPFAM" id="SSF57701">
    <property type="entry name" value="Zn2/Cys6 DNA-binding domain"/>
    <property type="match status" value="1"/>
</dbReference>
<dbReference type="SMART" id="SM00066">
    <property type="entry name" value="GAL4"/>
    <property type="match status" value="1"/>
</dbReference>
<dbReference type="HOGENOM" id="CLU_024934_5_2_1"/>
<dbReference type="PANTHER" id="PTHR47784">
    <property type="entry name" value="STEROL UPTAKE CONTROL PROTEIN 2"/>
    <property type="match status" value="1"/>
</dbReference>
<protein>
    <recommendedName>
        <fullName evidence="2">Zn(2)-C6 fungal-type domain-containing protein</fullName>
    </recommendedName>
</protein>
<dbReference type="PROSITE" id="PS50048">
    <property type="entry name" value="ZN2_CY6_FUNGAL_2"/>
    <property type="match status" value="1"/>
</dbReference>
<dbReference type="STRING" id="1043002.A0A074XD15"/>
<dbReference type="GeneID" id="40741072"/>
<dbReference type="RefSeq" id="XP_029756114.1">
    <property type="nucleotide sequence ID" value="XM_029898766.1"/>
</dbReference>
<dbReference type="PANTHER" id="PTHR47784:SF5">
    <property type="entry name" value="STEROL UPTAKE CONTROL PROTEIN 2"/>
    <property type="match status" value="1"/>
</dbReference>
<dbReference type="Gene3D" id="4.10.240.10">
    <property type="entry name" value="Zn(2)-C6 fungal-type DNA-binding domain"/>
    <property type="match status" value="1"/>
</dbReference>
<evidence type="ECO:0000313" key="3">
    <source>
        <dbReference type="EMBL" id="KEQ79927.1"/>
    </source>
</evidence>
<dbReference type="GO" id="GO:0001228">
    <property type="term" value="F:DNA-binding transcription activator activity, RNA polymerase II-specific"/>
    <property type="evidence" value="ECO:0007669"/>
    <property type="project" value="TreeGrafter"/>
</dbReference>
<dbReference type="PROSITE" id="PS00463">
    <property type="entry name" value="ZN2_CY6_FUNGAL_1"/>
    <property type="match status" value="1"/>
</dbReference>
<dbReference type="InterPro" id="IPR001138">
    <property type="entry name" value="Zn2Cys6_DnaBD"/>
</dbReference>
<keyword evidence="1" id="KW-0539">Nucleus</keyword>
<proteinExistence type="predicted"/>
<name>A0A074XD15_AURPU</name>
<dbReference type="Proteomes" id="UP000030706">
    <property type="component" value="Unassembled WGS sequence"/>
</dbReference>
<sequence length="393" mass="44652">MITHRKTRTGCVQCKKRRIKCDETKPICEKCRRTSRECSFQNPQPDTSIRSGESFTLKEMELLHHFVTHTAKTLADQTEHQHIWQTTVVQIAFKHKFLMHGILAVAGLHVSVTRQSEEDDLSILAANHQDLGLQGFRSALENFNSENCQAVFAFSILVVCYIIASSGTRINPNLTTESFFNEVLLVAVVDWIRLFRGSDQIARRGRIWLEQGPLAPLLVDGPFCQIIKPVDEEAIKEDEYLANLQQLWHPGSPSSIQGIGGEEAVIYDEALHYLREAYGRMSRATAPANNCTWCYKKSADTDEPHTCISPIIAGLYWFMQVPTEFFEMLEQHKTVALILLLHQAVLIKRIGNLWWNRTPAVKVASSVSSTMSSEYHAWLEWPLQQIGYTPPQS</sequence>
<dbReference type="CDD" id="cd00067">
    <property type="entry name" value="GAL4"/>
    <property type="match status" value="1"/>
</dbReference>
<keyword evidence="4" id="KW-1185">Reference proteome</keyword>
<feature type="domain" description="Zn(2)-C6 fungal-type" evidence="2">
    <location>
        <begin position="10"/>
        <end position="40"/>
    </location>
</feature>
<dbReference type="InterPro" id="IPR021858">
    <property type="entry name" value="Fun_TF"/>
</dbReference>
<dbReference type="OrthoDB" id="5386330at2759"/>
<dbReference type="Pfam" id="PF00172">
    <property type="entry name" value="Zn_clus"/>
    <property type="match status" value="1"/>
</dbReference>
<dbReference type="EMBL" id="KL585002">
    <property type="protein sequence ID" value="KEQ79927.1"/>
    <property type="molecule type" value="Genomic_DNA"/>
</dbReference>
<reference evidence="3 4" key="1">
    <citation type="journal article" date="2014" name="BMC Genomics">
        <title>Genome sequencing of four Aureobasidium pullulans varieties: biotechnological potential, stress tolerance, and description of new species.</title>
        <authorList>
            <person name="Gostin Ar C."/>
            <person name="Ohm R.A."/>
            <person name="Kogej T."/>
            <person name="Sonjak S."/>
            <person name="Turk M."/>
            <person name="Zajc J."/>
            <person name="Zalar P."/>
            <person name="Grube M."/>
            <person name="Sun H."/>
            <person name="Han J."/>
            <person name="Sharma A."/>
            <person name="Chiniquy J."/>
            <person name="Ngan C.Y."/>
            <person name="Lipzen A."/>
            <person name="Barry K."/>
            <person name="Grigoriev I.V."/>
            <person name="Gunde-Cimerman N."/>
        </authorList>
    </citation>
    <scope>NUCLEOTIDE SEQUENCE [LARGE SCALE GENOMIC DNA]</scope>
    <source>
        <strain evidence="3 4">EXF-150</strain>
    </source>
</reference>
<organism evidence="3 4">
    <name type="scientific">Aureobasidium pullulans EXF-150</name>
    <dbReference type="NCBI Taxonomy" id="1043002"/>
    <lineage>
        <taxon>Eukaryota</taxon>
        <taxon>Fungi</taxon>
        <taxon>Dikarya</taxon>
        <taxon>Ascomycota</taxon>
        <taxon>Pezizomycotina</taxon>
        <taxon>Dothideomycetes</taxon>
        <taxon>Dothideomycetidae</taxon>
        <taxon>Dothideales</taxon>
        <taxon>Saccotheciaceae</taxon>
        <taxon>Aureobasidium</taxon>
    </lineage>
</organism>
<evidence type="ECO:0000313" key="4">
    <source>
        <dbReference type="Proteomes" id="UP000030706"/>
    </source>
</evidence>
<dbReference type="GO" id="GO:0008270">
    <property type="term" value="F:zinc ion binding"/>
    <property type="evidence" value="ECO:0007669"/>
    <property type="project" value="InterPro"/>
</dbReference>
<dbReference type="InterPro" id="IPR036864">
    <property type="entry name" value="Zn2-C6_fun-type_DNA-bd_sf"/>
</dbReference>
<dbReference type="InterPro" id="IPR053157">
    <property type="entry name" value="Sterol_Uptake_Regulator"/>
</dbReference>
<dbReference type="AlphaFoldDB" id="A0A074XD15"/>
<gene>
    <name evidence="3" type="ORF">M438DRAFT_123486</name>
</gene>
<evidence type="ECO:0000259" key="2">
    <source>
        <dbReference type="PROSITE" id="PS50048"/>
    </source>
</evidence>
<dbReference type="Pfam" id="PF11951">
    <property type="entry name" value="Fungal_trans_2"/>
    <property type="match status" value="1"/>
</dbReference>